<dbReference type="Proteomes" id="UP000501128">
    <property type="component" value="Chromosome"/>
</dbReference>
<name>A0A7L5DS18_9BACT</name>
<keyword evidence="3" id="KW-0328">Glycosyltransferase</keyword>
<proteinExistence type="predicted"/>
<organism evidence="9 10">
    <name type="scientific">Spirosoma rhododendri</name>
    <dbReference type="NCBI Taxonomy" id="2728024"/>
    <lineage>
        <taxon>Bacteria</taxon>
        <taxon>Pseudomonadati</taxon>
        <taxon>Bacteroidota</taxon>
        <taxon>Cytophagia</taxon>
        <taxon>Cytophagales</taxon>
        <taxon>Cytophagaceae</taxon>
        <taxon>Spirosoma</taxon>
    </lineage>
</organism>
<feature type="transmembrane region" description="Helical" evidence="8">
    <location>
        <begin position="379"/>
        <end position="401"/>
    </location>
</feature>
<reference evidence="9 10" key="1">
    <citation type="submission" date="2020-04" db="EMBL/GenBank/DDBJ databases">
        <title>Genome sequencing of novel species.</title>
        <authorList>
            <person name="Heo J."/>
            <person name="Kim S.-J."/>
            <person name="Kim J.-S."/>
            <person name="Hong S.-B."/>
            <person name="Kwon S.-W."/>
        </authorList>
    </citation>
    <scope>NUCLEOTIDE SEQUENCE [LARGE SCALE GENOMIC DNA]</scope>
    <source>
        <strain evidence="9 10">CJU-R4</strain>
    </source>
</reference>
<feature type="transmembrane region" description="Helical" evidence="8">
    <location>
        <begin position="438"/>
        <end position="457"/>
    </location>
</feature>
<accession>A0A7L5DS18</accession>
<dbReference type="PANTHER" id="PTHR33908:SF11">
    <property type="entry name" value="MEMBRANE PROTEIN"/>
    <property type="match status" value="1"/>
</dbReference>
<keyword evidence="7 8" id="KW-0472">Membrane</keyword>
<dbReference type="AlphaFoldDB" id="A0A7L5DS18"/>
<gene>
    <name evidence="9" type="ORF">HH216_18760</name>
</gene>
<evidence type="ECO:0000313" key="10">
    <source>
        <dbReference type="Proteomes" id="UP000501128"/>
    </source>
</evidence>
<dbReference type="KEGG" id="srho:HH216_18760"/>
<evidence type="ECO:0000256" key="6">
    <source>
        <dbReference type="ARBA" id="ARBA00022989"/>
    </source>
</evidence>
<dbReference type="GO" id="GO:0016763">
    <property type="term" value="F:pentosyltransferase activity"/>
    <property type="evidence" value="ECO:0007669"/>
    <property type="project" value="TreeGrafter"/>
</dbReference>
<keyword evidence="4 9" id="KW-0808">Transferase</keyword>
<feature type="transmembrane region" description="Helical" evidence="8">
    <location>
        <begin position="251"/>
        <end position="271"/>
    </location>
</feature>
<evidence type="ECO:0000256" key="1">
    <source>
        <dbReference type="ARBA" id="ARBA00004651"/>
    </source>
</evidence>
<evidence type="ECO:0000256" key="3">
    <source>
        <dbReference type="ARBA" id="ARBA00022676"/>
    </source>
</evidence>
<protein>
    <submittedName>
        <fullName evidence="9">Phospholipid carrier-dependent glycosyltransferase</fullName>
    </submittedName>
</protein>
<evidence type="ECO:0000256" key="5">
    <source>
        <dbReference type="ARBA" id="ARBA00022692"/>
    </source>
</evidence>
<keyword evidence="6 8" id="KW-1133">Transmembrane helix</keyword>
<sequence length="692" mass="76432">MSTITTESVRPVAVRRTPLTHRPFLFWLVALLLIVGGVLRSNWATRLDTFTLDEAYHIMAGASYAGTGSFRINPEHPPLTKLWVGEVVLLNGYKLPPFKALNDKREERRFAEENVYLTNDPVAVQQQARWAMFALNGLLLLLFTVMARQTLGPVIALLTLAYLVIDPTVAAHLPVVMTDLPVALASSAAMLVAVRAFRSWQPADLLVTAACLGLALAAKHSAVITVIGVGLLGVVMAFVGREPLGRRAGRLGMVAGVLIGAVVVLWGFYGFRYRDSRAEGEFFNRPLATKIDDIQSPLSKTMLHSLADAHLLPASYLWGLADTFRAGVEGRPFPAFAFGQSYLNRAPFYYAPGIWGAKLPLGLLVLTLAGLVLVCLRKLPVSVLPPLAALGVLFGLFWLALATGSTYGGVRHALSLLPLLAVLGALAVWYAFQHGVWYRVPVVLAAGAALLTAIPAVRPWEYFNELAGGSADSYHYFNDEGVDLTQRSGELTQYYNRHLKPTGEVPFIWYSMRRAEKQRYGLHWIGENPDQDSSRYQSVNVAGTFFLATGDLSPNPYDVDNQMAVFRKARPVTRMGNLLVYRGRFYLPNVRAMWLGSKGYKALFVDKNHDTTSAIRFMAAAMKLYPKSAFMNWELGNLYAKRNARAEAIHAFELSRTYCVDPALKPMLTAHIGKLRTADLHRLPTLRNPTTE</sequence>
<feature type="transmembrane region" description="Helical" evidence="8">
    <location>
        <begin position="348"/>
        <end position="373"/>
    </location>
</feature>
<evidence type="ECO:0000256" key="2">
    <source>
        <dbReference type="ARBA" id="ARBA00022475"/>
    </source>
</evidence>
<keyword evidence="10" id="KW-1185">Reference proteome</keyword>
<feature type="transmembrane region" description="Helical" evidence="8">
    <location>
        <begin position="206"/>
        <end position="239"/>
    </location>
</feature>
<evidence type="ECO:0000256" key="7">
    <source>
        <dbReference type="ARBA" id="ARBA00023136"/>
    </source>
</evidence>
<feature type="transmembrane region" description="Helical" evidence="8">
    <location>
        <begin position="413"/>
        <end position="432"/>
    </location>
</feature>
<dbReference type="GO" id="GO:0005886">
    <property type="term" value="C:plasma membrane"/>
    <property type="evidence" value="ECO:0007669"/>
    <property type="project" value="UniProtKB-SubCell"/>
</dbReference>
<evidence type="ECO:0000256" key="8">
    <source>
        <dbReference type="SAM" id="Phobius"/>
    </source>
</evidence>
<dbReference type="RefSeq" id="WP_169552190.1">
    <property type="nucleotide sequence ID" value="NZ_CP051677.1"/>
</dbReference>
<dbReference type="EMBL" id="CP051677">
    <property type="protein sequence ID" value="QJD80231.1"/>
    <property type="molecule type" value="Genomic_DNA"/>
</dbReference>
<evidence type="ECO:0000256" key="4">
    <source>
        <dbReference type="ARBA" id="ARBA00022679"/>
    </source>
</evidence>
<dbReference type="GO" id="GO:0009103">
    <property type="term" value="P:lipopolysaccharide biosynthetic process"/>
    <property type="evidence" value="ECO:0007669"/>
    <property type="project" value="UniProtKB-ARBA"/>
</dbReference>
<keyword evidence="2" id="KW-1003">Cell membrane</keyword>
<dbReference type="PANTHER" id="PTHR33908">
    <property type="entry name" value="MANNOSYLTRANSFERASE YKCB-RELATED"/>
    <property type="match status" value="1"/>
</dbReference>
<comment type="subcellular location">
    <subcellularLocation>
        <location evidence="1">Cell membrane</location>
        <topology evidence="1">Multi-pass membrane protein</topology>
    </subcellularLocation>
</comment>
<feature type="transmembrane region" description="Helical" evidence="8">
    <location>
        <begin position="138"/>
        <end position="165"/>
    </location>
</feature>
<feature type="transmembrane region" description="Helical" evidence="8">
    <location>
        <begin position="24"/>
        <end position="43"/>
    </location>
</feature>
<dbReference type="InterPro" id="IPR050297">
    <property type="entry name" value="LipidA_mod_glycosyltrf_83"/>
</dbReference>
<keyword evidence="5 8" id="KW-0812">Transmembrane</keyword>
<evidence type="ECO:0000313" key="9">
    <source>
        <dbReference type="EMBL" id="QJD80231.1"/>
    </source>
</evidence>